<comment type="caution">
    <text evidence="1">The sequence shown here is derived from an EMBL/GenBank/DDBJ whole genome shotgun (WGS) entry which is preliminary data.</text>
</comment>
<gene>
    <name evidence="1" type="ORF">E6C27_scaffold6421G00010</name>
</gene>
<name>A0A5A7U913_CUCMM</name>
<proteinExistence type="predicted"/>
<reference evidence="1 2" key="1">
    <citation type="submission" date="2019-08" db="EMBL/GenBank/DDBJ databases">
        <title>Draft genome sequences of two oriental melons (Cucumis melo L. var makuwa).</title>
        <authorList>
            <person name="Kwon S.-Y."/>
        </authorList>
    </citation>
    <scope>NUCLEOTIDE SEQUENCE [LARGE SCALE GENOMIC DNA]</scope>
    <source>
        <strain evidence="2">cv. SW 3</strain>
        <tissue evidence="1">Leaf</tissue>
    </source>
</reference>
<evidence type="ECO:0000313" key="1">
    <source>
        <dbReference type="EMBL" id="KAA0051640.1"/>
    </source>
</evidence>
<protein>
    <submittedName>
        <fullName evidence="1">Uncharacterized protein</fullName>
    </submittedName>
</protein>
<dbReference type="EMBL" id="SSTE01011148">
    <property type="protein sequence ID" value="KAA0051640.1"/>
    <property type="molecule type" value="Genomic_DNA"/>
</dbReference>
<organism evidence="1 2">
    <name type="scientific">Cucumis melo var. makuwa</name>
    <name type="common">Oriental melon</name>
    <dbReference type="NCBI Taxonomy" id="1194695"/>
    <lineage>
        <taxon>Eukaryota</taxon>
        <taxon>Viridiplantae</taxon>
        <taxon>Streptophyta</taxon>
        <taxon>Embryophyta</taxon>
        <taxon>Tracheophyta</taxon>
        <taxon>Spermatophyta</taxon>
        <taxon>Magnoliopsida</taxon>
        <taxon>eudicotyledons</taxon>
        <taxon>Gunneridae</taxon>
        <taxon>Pentapetalae</taxon>
        <taxon>rosids</taxon>
        <taxon>fabids</taxon>
        <taxon>Cucurbitales</taxon>
        <taxon>Cucurbitaceae</taxon>
        <taxon>Benincaseae</taxon>
        <taxon>Cucumis</taxon>
    </lineage>
</organism>
<dbReference type="Proteomes" id="UP000321393">
    <property type="component" value="Unassembled WGS sequence"/>
</dbReference>
<dbReference type="AlphaFoldDB" id="A0A5A7U913"/>
<evidence type="ECO:0000313" key="2">
    <source>
        <dbReference type="Proteomes" id="UP000321393"/>
    </source>
</evidence>
<sequence>MILLSAIQLLSRDDRAFVVKSTALAGIHRPGRSHRTPPSFGEVILPSAIQLLSGDDRTFVVRSTALVGAVGYHRRLERRYCRQRYNFYKGTIGLLPSDPPP</sequence>
<accession>A0A5A7U913</accession>